<dbReference type="GO" id="GO:0047936">
    <property type="term" value="F:glucose 1-dehydrogenase [NAD(P)+] activity"/>
    <property type="evidence" value="ECO:0007669"/>
    <property type="project" value="UniProtKB-EC"/>
</dbReference>
<dbReference type="OrthoDB" id="517007at2"/>
<dbReference type="PANTHER" id="PTHR43669">
    <property type="entry name" value="5-KETO-D-GLUCONATE 5-REDUCTASE"/>
    <property type="match status" value="1"/>
</dbReference>
<dbReference type="PRINTS" id="PR00081">
    <property type="entry name" value="GDHRDH"/>
</dbReference>
<dbReference type="PROSITE" id="PS00061">
    <property type="entry name" value="ADH_SHORT"/>
    <property type="match status" value="1"/>
</dbReference>
<evidence type="ECO:0000313" key="3">
    <source>
        <dbReference type="EMBL" id="QBI22113.1"/>
    </source>
</evidence>
<evidence type="ECO:0000313" key="4">
    <source>
        <dbReference type="Proteomes" id="UP000291469"/>
    </source>
</evidence>
<keyword evidence="2 3" id="KW-0560">Oxidoreductase</keyword>
<dbReference type="RefSeq" id="WP_131157101.1">
    <property type="nucleotide sequence ID" value="NZ_CP036402.1"/>
</dbReference>
<gene>
    <name evidence="3" type="ORF">ER308_18280</name>
</gene>
<evidence type="ECO:0000256" key="2">
    <source>
        <dbReference type="ARBA" id="ARBA00023002"/>
    </source>
</evidence>
<organism evidence="3 4">
    <name type="scientific">Egibacter rhizosphaerae</name>
    <dbReference type="NCBI Taxonomy" id="1670831"/>
    <lineage>
        <taxon>Bacteria</taxon>
        <taxon>Bacillati</taxon>
        <taxon>Actinomycetota</taxon>
        <taxon>Nitriliruptoria</taxon>
        <taxon>Egibacterales</taxon>
        <taxon>Egibacteraceae</taxon>
        <taxon>Egibacter</taxon>
    </lineage>
</organism>
<dbReference type="EC" id="1.1.1.47" evidence="3"/>
<sequence length="251" mass="25252">MRGLADRVALVTGGASGIGRATAARLVEEGSRVVIADLDGRAAASVARELGAEAGLACDVTDTAQVDAAVAHCSRELGGLDLVHANAGAPFTGAITEVDDETLDRVLDVNLKGAFKTCRAAAGALRARGGGAMALTSSLQGVMARPGFTPYTAAKHGVVGLARGLALELADDGVRVNALAPAPTETPMLPAFAGAMGGDVDEAYERFRAGIPLGRLAAPRDIADAVCWLLSEEAAMVTGHVLVVDGGITVG</sequence>
<protein>
    <submittedName>
        <fullName evidence="3">Glucose 1-dehydrogenase</fullName>
        <ecNumber evidence="3">1.1.1.47</ecNumber>
    </submittedName>
</protein>
<accession>A0A411YLR2</accession>
<proteinExistence type="inferred from homology"/>
<dbReference type="Pfam" id="PF13561">
    <property type="entry name" value="adh_short_C2"/>
    <property type="match status" value="1"/>
</dbReference>
<dbReference type="AlphaFoldDB" id="A0A411YLR2"/>
<dbReference type="SUPFAM" id="SSF51735">
    <property type="entry name" value="NAD(P)-binding Rossmann-fold domains"/>
    <property type="match status" value="1"/>
</dbReference>
<dbReference type="InterPro" id="IPR002347">
    <property type="entry name" value="SDR_fam"/>
</dbReference>
<reference evidence="3 4" key="1">
    <citation type="submission" date="2019-01" db="EMBL/GenBank/DDBJ databases">
        <title>Egibacter rhizosphaerae EGI 80759T.</title>
        <authorList>
            <person name="Chen D.-D."/>
            <person name="Tian Y."/>
            <person name="Jiao J.-Y."/>
            <person name="Zhang X.-T."/>
            <person name="Zhang Y.-G."/>
            <person name="Zhang Y."/>
            <person name="Xiao M."/>
            <person name="Shu W.-S."/>
            <person name="Li W.-J."/>
        </authorList>
    </citation>
    <scope>NUCLEOTIDE SEQUENCE [LARGE SCALE GENOMIC DNA]</scope>
    <source>
        <strain evidence="3 4">EGI 80759</strain>
    </source>
</reference>
<dbReference type="FunFam" id="3.40.50.720:FF:000084">
    <property type="entry name" value="Short-chain dehydrogenase reductase"/>
    <property type="match status" value="1"/>
</dbReference>
<dbReference type="PANTHER" id="PTHR43669:SF3">
    <property type="entry name" value="ALCOHOL DEHYDROGENASE, PUTATIVE (AFU_ORTHOLOGUE AFUA_3G03445)-RELATED"/>
    <property type="match status" value="1"/>
</dbReference>
<dbReference type="Proteomes" id="UP000291469">
    <property type="component" value="Chromosome"/>
</dbReference>
<dbReference type="Gene3D" id="3.40.50.720">
    <property type="entry name" value="NAD(P)-binding Rossmann-like Domain"/>
    <property type="match status" value="1"/>
</dbReference>
<dbReference type="EMBL" id="CP036402">
    <property type="protein sequence ID" value="QBI22113.1"/>
    <property type="molecule type" value="Genomic_DNA"/>
</dbReference>
<name>A0A411YLR2_9ACTN</name>
<dbReference type="InterPro" id="IPR020904">
    <property type="entry name" value="Sc_DH/Rdtase_CS"/>
</dbReference>
<keyword evidence="4" id="KW-1185">Reference proteome</keyword>
<dbReference type="InterPro" id="IPR036291">
    <property type="entry name" value="NAD(P)-bd_dom_sf"/>
</dbReference>
<dbReference type="NCBIfam" id="NF005559">
    <property type="entry name" value="PRK07231.1"/>
    <property type="match status" value="1"/>
</dbReference>
<comment type="similarity">
    <text evidence="1">Belongs to the short-chain dehydrogenases/reductases (SDR) family.</text>
</comment>
<dbReference type="KEGG" id="erz:ER308_18280"/>
<evidence type="ECO:0000256" key="1">
    <source>
        <dbReference type="ARBA" id="ARBA00006484"/>
    </source>
</evidence>